<evidence type="ECO:0008006" key="3">
    <source>
        <dbReference type="Google" id="ProtNLM"/>
    </source>
</evidence>
<comment type="caution">
    <text evidence="1">The sequence shown here is derived from an EMBL/GenBank/DDBJ whole genome shotgun (WGS) entry which is preliminary data.</text>
</comment>
<name>A0AAD3DCW1_9STRA</name>
<dbReference type="AlphaFoldDB" id="A0AAD3DCW1"/>
<dbReference type="Gene3D" id="2.60.120.620">
    <property type="entry name" value="q2cbj1_9rhob like domain"/>
    <property type="match status" value="1"/>
</dbReference>
<protein>
    <recommendedName>
        <fullName evidence="3">Fe2OG dioxygenase domain-containing protein</fullName>
    </recommendedName>
</protein>
<gene>
    <name evidence="1" type="ORF">CTEN210_18539</name>
</gene>
<evidence type="ECO:0000313" key="1">
    <source>
        <dbReference type="EMBL" id="GFH62063.1"/>
    </source>
</evidence>
<organism evidence="1 2">
    <name type="scientific">Chaetoceros tenuissimus</name>
    <dbReference type="NCBI Taxonomy" id="426638"/>
    <lineage>
        <taxon>Eukaryota</taxon>
        <taxon>Sar</taxon>
        <taxon>Stramenopiles</taxon>
        <taxon>Ochrophyta</taxon>
        <taxon>Bacillariophyta</taxon>
        <taxon>Coscinodiscophyceae</taxon>
        <taxon>Chaetocerotophycidae</taxon>
        <taxon>Chaetocerotales</taxon>
        <taxon>Chaetocerotaceae</taxon>
        <taxon>Chaetoceros</taxon>
    </lineage>
</organism>
<sequence>MTKANDNCIDFHCDGGYASYTVQIPINDPTEYEGGSLVFYVNDHLHFVPRPVGSVCIHPASVIHGVTRIVKGVRKSLFVVDHSNGLGAEDVIEVTADDIVGFMAAKATKKSQD</sequence>
<accession>A0AAD3DCW1</accession>
<keyword evidence="2" id="KW-1185">Reference proteome</keyword>
<proteinExistence type="predicted"/>
<evidence type="ECO:0000313" key="2">
    <source>
        <dbReference type="Proteomes" id="UP001054902"/>
    </source>
</evidence>
<dbReference type="EMBL" id="BLLK01000077">
    <property type="protein sequence ID" value="GFH62063.1"/>
    <property type="molecule type" value="Genomic_DNA"/>
</dbReference>
<dbReference type="Proteomes" id="UP001054902">
    <property type="component" value="Unassembled WGS sequence"/>
</dbReference>
<reference evidence="1 2" key="1">
    <citation type="journal article" date="2021" name="Sci. Rep.">
        <title>The genome of the diatom Chaetoceros tenuissimus carries an ancient integrated fragment of an extant virus.</title>
        <authorList>
            <person name="Hongo Y."/>
            <person name="Kimura K."/>
            <person name="Takaki Y."/>
            <person name="Yoshida Y."/>
            <person name="Baba S."/>
            <person name="Kobayashi G."/>
            <person name="Nagasaki K."/>
            <person name="Hano T."/>
            <person name="Tomaru Y."/>
        </authorList>
    </citation>
    <scope>NUCLEOTIDE SEQUENCE [LARGE SCALE GENOMIC DNA]</scope>
    <source>
        <strain evidence="1 2">NIES-3715</strain>
    </source>
</reference>